<dbReference type="InterPro" id="IPR001849">
    <property type="entry name" value="PH_domain"/>
</dbReference>
<evidence type="ECO:0000256" key="1">
    <source>
        <dbReference type="SAM" id="MobiDB-lite"/>
    </source>
</evidence>
<gene>
    <name evidence="3" type="ORF">OS493_015263</name>
</gene>
<accession>A0A9W9ZDV8</accession>
<name>A0A9W9ZDV8_9CNID</name>
<dbReference type="AlphaFoldDB" id="A0A9W9ZDV8"/>
<dbReference type="CDD" id="cd00821">
    <property type="entry name" value="PH"/>
    <property type="match status" value="1"/>
</dbReference>
<dbReference type="SUPFAM" id="SSF50729">
    <property type="entry name" value="PH domain-like"/>
    <property type="match status" value="1"/>
</dbReference>
<keyword evidence="4" id="KW-1185">Reference proteome</keyword>
<feature type="domain" description="PH" evidence="2">
    <location>
        <begin position="5"/>
        <end position="102"/>
    </location>
</feature>
<dbReference type="InterPro" id="IPR011993">
    <property type="entry name" value="PH-like_dom_sf"/>
</dbReference>
<dbReference type="Proteomes" id="UP001163046">
    <property type="component" value="Unassembled WGS sequence"/>
</dbReference>
<dbReference type="PROSITE" id="PS50003">
    <property type="entry name" value="PH_DOMAIN"/>
    <property type="match status" value="1"/>
</dbReference>
<dbReference type="OrthoDB" id="5946464at2759"/>
<feature type="region of interest" description="Disordered" evidence="1">
    <location>
        <begin position="128"/>
        <end position="149"/>
    </location>
</feature>
<evidence type="ECO:0000313" key="3">
    <source>
        <dbReference type="EMBL" id="KAJ7379480.1"/>
    </source>
</evidence>
<dbReference type="Gene3D" id="2.30.29.30">
    <property type="entry name" value="Pleckstrin-homology domain (PH domain)/Phosphotyrosine-binding domain (PTB)"/>
    <property type="match status" value="1"/>
</dbReference>
<sequence length="206" mass="24010">MTEPEIYYADYLKKEDHSGKWRIYWASLNASGLYFRLGKTVEGNENFQQCIELTPESRCALAKRRMYSFRFKLVIDGETYTLKCESVLQRYRWMYMIDLVVNGRPRESPPNAVSRAFNINATENNMNGVDEKDSCNQRNSKPRNSVARSSSFTILKNIDNWRKRNNSLPPTRCLRKKANLSNSNSTKTSEINCSFNFAENMAFFDD</sequence>
<protein>
    <recommendedName>
        <fullName evidence="2">PH domain-containing protein</fullName>
    </recommendedName>
</protein>
<organism evidence="3 4">
    <name type="scientific">Desmophyllum pertusum</name>
    <dbReference type="NCBI Taxonomy" id="174260"/>
    <lineage>
        <taxon>Eukaryota</taxon>
        <taxon>Metazoa</taxon>
        <taxon>Cnidaria</taxon>
        <taxon>Anthozoa</taxon>
        <taxon>Hexacorallia</taxon>
        <taxon>Scleractinia</taxon>
        <taxon>Caryophylliina</taxon>
        <taxon>Caryophylliidae</taxon>
        <taxon>Desmophyllum</taxon>
    </lineage>
</organism>
<evidence type="ECO:0000259" key="2">
    <source>
        <dbReference type="PROSITE" id="PS50003"/>
    </source>
</evidence>
<dbReference type="EMBL" id="MU826357">
    <property type="protein sequence ID" value="KAJ7379480.1"/>
    <property type="molecule type" value="Genomic_DNA"/>
</dbReference>
<reference evidence="3" key="1">
    <citation type="submission" date="2023-01" db="EMBL/GenBank/DDBJ databases">
        <title>Genome assembly of the deep-sea coral Lophelia pertusa.</title>
        <authorList>
            <person name="Herrera S."/>
            <person name="Cordes E."/>
        </authorList>
    </citation>
    <scope>NUCLEOTIDE SEQUENCE</scope>
    <source>
        <strain evidence="3">USNM1676648</strain>
        <tissue evidence="3">Polyp</tissue>
    </source>
</reference>
<comment type="caution">
    <text evidence="3">The sequence shown here is derived from an EMBL/GenBank/DDBJ whole genome shotgun (WGS) entry which is preliminary data.</text>
</comment>
<feature type="compositionally biased region" description="Polar residues" evidence="1">
    <location>
        <begin position="136"/>
        <end position="149"/>
    </location>
</feature>
<proteinExistence type="predicted"/>
<evidence type="ECO:0000313" key="4">
    <source>
        <dbReference type="Proteomes" id="UP001163046"/>
    </source>
</evidence>